<keyword evidence="3" id="KW-1185">Reference proteome</keyword>
<feature type="signal peptide" evidence="1">
    <location>
        <begin position="1"/>
        <end position="18"/>
    </location>
</feature>
<evidence type="ECO:0000313" key="3">
    <source>
        <dbReference type="Proteomes" id="UP001162800"/>
    </source>
</evidence>
<evidence type="ECO:0000256" key="1">
    <source>
        <dbReference type="SAM" id="SignalP"/>
    </source>
</evidence>
<protein>
    <submittedName>
        <fullName evidence="2">Uncharacterized protein</fullName>
    </submittedName>
</protein>
<evidence type="ECO:0000313" key="2">
    <source>
        <dbReference type="EMBL" id="UYG51072.1"/>
    </source>
</evidence>
<proteinExistence type="predicted"/>
<organism evidence="2 3">
    <name type="scientific">Comamonas endophytica</name>
    <dbReference type="NCBI Taxonomy" id="2949090"/>
    <lineage>
        <taxon>Bacteria</taxon>
        <taxon>Pseudomonadati</taxon>
        <taxon>Pseudomonadota</taxon>
        <taxon>Betaproteobacteria</taxon>
        <taxon>Burkholderiales</taxon>
        <taxon>Comamonadaceae</taxon>
        <taxon>Comamonas</taxon>
    </lineage>
</organism>
<name>A0ABY6G7R1_9BURK</name>
<keyword evidence="1" id="KW-0732">Signal</keyword>
<accession>A0ABY6G7R1</accession>
<dbReference type="EMBL" id="CP106881">
    <property type="protein sequence ID" value="UYG51072.1"/>
    <property type="molecule type" value="Genomic_DNA"/>
</dbReference>
<sequence>MKSFIASFLLLAPVLALAAGTAPTSKAAAKPAATAKKAAAKPAAKAATKKPAQAKGKSKAPVAAAAAAGAAGAAGAATVALALTPDELAIAERVHTGRIACELGAHVNVTPNQQHPGHFLVDGKGFRYEMVPVATTTGTVRLEDKAAGAVWLQIANKSMLMNQKLGQRLADECMSPEQFQVAEAIKKNPPPSVLDAAPVSK</sequence>
<dbReference type="Proteomes" id="UP001162800">
    <property type="component" value="Chromosome"/>
</dbReference>
<dbReference type="RefSeq" id="WP_231044967.1">
    <property type="nucleotide sequence ID" value="NZ_CP106881.1"/>
</dbReference>
<reference evidence="2" key="1">
    <citation type="submission" date="2022-09" db="EMBL/GenBank/DDBJ databases">
        <title>The complete genome of Acidovorax sp. 5MLIR.</title>
        <authorList>
            <person name="Liu L."/>
            <person name="Yue J."/>
            <person name="Yang F."/>
            <person name="Yuan J."/>
            <person name="Li L."/>
        </authorList>
    </citation>
    <scope>NUCLEOTIDE SEQUENCE</scope>
    <source>
        <strain evidence="2">5MLIR</strain>
    </source>
</reference>
<gene>
    <name evidence="2" type="ORF">M9799_13370</name>
</gene>
<feature type="chain" id="PRO_5045818639" evidence="1">
    <location>
        <begin position="19"/>
        <end position="201"/>
    </location>
</feature>